<name>A0A7S0TCG8_9EUKA</name>
<organism evidence="2">
    <name type="scientific">Elphidium margaritaceum</name>
    <dbReference type="NCBI Taxonomy" id="933848"/>
    <lineage>
        <taxon>Eukaryota</taxon>
        <taxon>Sar</taxon>
        <taxon>Rhizaria</taxon>
        <taxon>Retaria</taxon>
        <taxon>Foraminifera</taxon>
        <taxon>Rotaliida</taxon>
        <taxon>Elphidiidae</taxon>
        <taxon>Elphidium</taxon>
    </lineage>
</organism>
<dbReference type="AlphaFoldDB" id="A0A7S0TCG8"/>
<keyword evidence="1" id="KW-0732">Signal</keyword>
<reference evidence="2" key="1">
    <citation type="submission" date="2021-01" db="EMBL/GenBank/DDBJ databases">
        <authorList>
            <person name="Corre E."/>
            <person name="Pelletier E."/>
            <person name="Niang G."/>
            <person name="Scheremetjew M."/>
            <person name="Finn R."/>
            <person name="Kale V."/>
            <person name="Holt S."/>
            <person name="Cochrane G."/>
            <person name="Meng A."/>
            <person name="Brown T."/>
            <person name="Cohen L."/>
        </authorList>
    </citation>
    <scope>NUCLEOTIDE SEQUENCE</scope>
</reference>
<dbReference type="EMBL" id="HBFI01000646">
    <property type="protein sequence ID" value="CAD8731586.1"/>
    <property type="molecule type" value="Transcribed_RNA"/>
</dbReference>
<sequence length="184" mass="20708">MTSFYFFYVLIGILLTAVNSLKPAAAPFESIEAAQKWVDAKNAAEMEYWNGRCMFDNWCAEIVDPSVKFVFDGVVFDYQGARAEAERVRKNVVSLESITCQVQEIYGMTVRVACETVSRWRMPVLGSRSVTIDTDQTFEFNKRGLIVHAVRKSRTNKMMAVMRTLAAAVTMPPAATKNQNSNKP</sequence>
<accession>A0A7S0TCG8</accession>
<feature type="signal peptide" evidence="1">
    <location>
        <begin position="1"/>
        <end position="20"/>
    </location>
</feature>
<feature type="chain" id="PRO_5030800271" description="SnoaL-like domain-containing protein" evidence="1">
    <location>
        <begin position="21"/>
        <end position="184"/>
    </location>
</feature>
<evidence type="ECO:0000256" key="1">
    <source>
        <dbReference type="SAM" id="SignalP"/>
    </source>
</evidence>
<gene>
    <name evidence="2" type="ORF">EMAR1385_LOCUS465</name>
</gene>
<protein>
    <recommendedName>
        <fullName evidence="3">SnoaL-like domain-containing protein</fullName>
    </recommendedName>
</protein>
<evidence type="ECO:0000313" key="2">
    <source>
        <dbReference type="EMBL" id="CAD8731586.1"/>
    </source>
</evidence>
<evidence type="ECO:0008006" key="3">
    <source>
        <dbReference type="Google" id="ProtNLM"/>
    </source>
</evidence>
<proteinExistence type="predicted"/>